<dbReference type="GO" id="GO:0019834">
    <property type="term" value="F:phospholipase A2 inhibitor activity"/>
    <property type="evidence" value="ECO:0007669"/>
    <property type="project" value="UniProtKB-KW"/>
</dbReference>
<name>A0A0B8RWU6_9SAUR</name>
<comment type="similarity">
    <text evidence="2">Belongs to the CNF-like-inhibitor family.</text>
</comment>
<dbReference type="InterPro" id="IPR045860">
    <property type="entry name" value="Snake_toxin-like_sf"/>
</dbReference>
<dbReference type="Gene3D" id="2.10.60.10">
    <property type="entry name" value="CD59"/>
    <property type="match status" value="2"/>
</dbReference>
<dbReference type="GO" id="GO:0005576">
    <property type="term" value="C:extracellular region"/>
    <property type="evidence" value="ECO:0007669"/>
    <property type="project" value="UniProtKB-SubCell"/>
</dbReference>
<dbReference type="InterPro" id="IPR016054">
    <property type="entry name" value="LY6_UPA_recep-like"/>
</dbReference>
<dbReference type="InterPro" id="IPR050918">
    <property type="entry name" value="CNF-like_PLA2_Inhibitor"/>
</dbReference>
<evidence type="ECO:0000256" key="6">
    <source>
        <dbReference type="SAM" id="SignalP"/>
    </source>
</evidence>
<evidence type="ECO:0000259" key="8">
    <source>
        <dbReference type="Pfam" id="PF02988"/>
    </source>
</evidence>
<dbReference type="EMBL" id="GBSH01001989">
    <property type="protein sequence ID" value="JAG67037.1"/>
    <property type="molecule type" value="Transcribed_RNA"/>
</dbReference>
<accession>A0A0B8RWU6</accession>
<evidence type="ECO:0000256" key="5">
    <source>
        <dbReference type="ARBA" id="ARBA00023157"/>
    </source>
</evidence>
<comment type="subcellular location">
    <subcellularLocation>
        <location evidence="1">Secreted</location>
    </subcellularLocation>
</comment>
<sequence length="218" mass="23766">MQILLGCFLFTVLLRTGATFQCINCQKEGASTCTDSLRACNSGEDFCLKSLTEVVKGEKTQTNVILSCAPFTHCKNQFIELSYGKGVYVRKQYDCCRTDGCTPSSTKMLPLNTTINGKRCPVCSLETGSCSDAVPLECTGSAIYCFEATTKDGMKKPVKGCTTESICNFLKTYQGPLIENSMIQDVTCQEAKSDSISSSLDVFLLALLPMKLFLLSAY</sequence>
<dbReference type="InterPro" id="IPR004126">
    <property type="entry name" value="PLipase_A2_inh_N"/>
</dbReference>
<proteinExistence type="inferred from homology"/>
<keyword evidence="3" id="KW-0964">Secreted</keyword>
<evidence type="ECO:0000259" key="7">
    <source>
        <dbReference type="Pfam" id="PF00021"/>
    </source>
</evidence>
<feature type="domain" description="Phospholipase A2 inhibitor N-terminal" evidence="8">
    <location>
        <begin position="21"/>
        <end position="102"/>
    </location>
</feature>
<keyword evidence="6" id="KW-0732">Signal</keyword>
<feature type="domain" description="UPAR/Ly6" evidence="7">
    <location>
        <begin position="117"/>
        <end position="177"/>
    </location>
</feature>
<dbReference type="PANTHER" id="PTHR20914">
    <property type="entry name" value="LY6/PLAUR DOMAIN-CONTAINING PROTEIN 8"/>
    <property type="match status" value="1"/>
</dbReference>
<feature type="chain" id="PRO_5002138365" evidence="6">
    <location>
        <begin position="20"/>
        <end position="218"/>
    </location>
</feature>
<dbReference type="CDD" id="cd23572">
    <property type="entry name" value="TFP_LU_ECD_PINLYP_rpt2"/>
    <property type="match status" value="1"/>
</dbReference>
<evidence type="ECO:0000256" key="2">
    <source>
        <dbReference type="ARBA" id="ARBA00006570"/>
    </source>
</evidence>
<evidence type="ECO:0000256" key="4">
    <source>
        <dbReference type="ARBA" id="ARBA00023005"/>
    </source>
</evidence>
<evidence type="ECO:0000256" key="3">
    <source>
        <dbReference type="ARBA" id="ARBA00022525"/>
    </source>
</evidence>
<keyword evidence="5" id="KW-1015">Disulfide bond</keyword>
<dbReference type="SUPFAM" id="SSF57302">
    <property type="entry name" value="Snake toxin-like"/>
    <property type="match status" value="2"/>
</dbReference>
<feature type="signal peptide" evidence="6">
    <location>
        <begin position="1"/>
        <end position="19"/>
    </location>
</feature>
<dbReference type="Pfam" id="PF02988">
    <property type="entry name" value="PLA2_inh"/>
    <property type="match status" value="1"/>
</dbReference>
<dbReference type="PANTHER" id="PTHR20914:SF30">
    <property type="entry name" value="LY6_PLAUR DOMAIN CONTAINING 9"/>
    <property type="match status" value="1"/>
</dbReference>
<organism evidence="9">
    <name type="scientific">Philothamnus irregularis</name>
    <name type="common">brown tree snake</name>
    <dbReference type="NCBI Taxonomy" id="1899461"/>
    <lineage>
        <taxon>Eukaryota</taxon>
        <taxon>Metazoa</taxon>
        <taxon>Chordata</taxon>
        <taxon>Craniata</taxon>
        <taxon>Vertebrata</taxon>
        <taxon>Euteleostomi</taxon>
        <taxon>Lepidosauria</taxon>
        <taxon>Squamata</taxon>
        <taxon>Bifurcata</taxon>
        <taxon>Unidentata</taxon>
        <taxon>Episquamata</taxon>
        <taxon>Toxicofera</taxon>
        <taxon>Serpentes</taxon>
        <taxon>Colubroidea</taxon>
        <taxon>Colubridae</taxon>
        <taxon>Colubrinae</taxon>
        <taxon>Philothamnus</taxon>
    </lineage>
</organism>
<evidence type="ECO:0000313" key="9">
    <source>
        <dbReference type="EMBL" id="JAG67037.1"/>
    </source>
</evidence>
<reference evidence="9" key="1">
    <citation type="journal article" date="2014" name="BMC Genomics">
        <title>RNA-seq and high-definition mass spectrometry reveal the complex and divergent venoms of two rear-fanged colubrid snakes.</title>
        <authorList>
            <person name="McGivern J.J."/>
            <person name="Wray K.P."/>
            <person name="Margres M.J."/>
            <person name="Couch M.E."/>
            <person name="Mackessy S.P."/>
            <person name="Rokyta D.R."/>
        </authorList>
    </citation>
    <scope>NUCLEOTIDE SEQUENCE</scope>
    <source>
        <tissue evidence="9">Venom gland</tissue>
    </source>
</reference>
<dbReference type="AlphaFoldDB" id="A0A0B8RWU6"/>
<dbReference type="Pfam" id="PF00021">
    <property type="entry name" value="UPAR_LY6"/>
    <property type="match status" value="1"/>
</dbReference>
<evidence type="ECO:0000256" key="1">
    <source>
        <dbReference type="ARBA" id="ARBA00004613"/>
    </source>
</evidence>
<protein>
    <submittedName>
        <fullName evidence="9">Phospholipase A2 inhibitor subunit gamma B</fullName>
    </submittedName>
</protein>
<keyword evidence="4" id="KW-0593">Phospholipase A2 inhibitor</keyword>